<dbReference type="Pfam" id="PF02272">
    <property type="entry name" value="DHHA1"/>
    <property type="match status" value="1"/>
</dbReference>
<organism evidence="9">
    <name type="scientific">marine metagenome</name>
    <dbReference type="NCBI Taxonomy" id="408172"/>
    <lineage>
        <taxon>unclassified sequences</taxon>
        <taxon>metagenomes</taxon>
        <taxon>ecological metagenomes</taxon>
    </lineage>
</organism>
<dbReference type="EMBL" id="UINC01020898">
    <property type="protein sequence ID" value="SVA87305.1"/>
    <property type="molecule type" value="Genomic_DNA"/>
</dbReference>
<dbReference type="GO" id="GO:0003676">
    <property type="term" value="F:nucleic acid binding"/>
    <property type="evidence" value="ECO:0007669"/>
    <property type="project" value="InterPro"/>
</dbReference>
<dbReference type="InterPro" id="IPR041122">
    <property type="entry name" value="RecJ_OB"/>
</dbReference>
<dbReference type="NCBIfam" id="TIGR00644">
    <property type="entry name" value="recJ"/>
    <property type="match status" value="1"/>
</dbReference>
<name>A0A381ZDC8_9ZZZZ</name>
<dbReference type="InterPro" id="IPR001667">
    <property type="entry name" value="DDH_dom"/>
</dbReference>
<dbReference type="GO" id="GO:0006281">
    <property type="term" value="P:DNA repair"/>
    <property type="evidence" value="ECO:0007669"/>
    <property type="project" value="InterPro"/>
</dbReference>
<dbReference type="Gene3D" id="3.10.310.30">
    <property type="match status" value="1"/>
</dbReference>
<keyword evidence="4" id="KW-0378">Hydrolase</keyword>
<dbReference type="InterPro" id="IPR051673">
    <property type="entry name" value="SSDNA_exonuclease_RecJ"/>
</dbReference>
<dbReference type="Pfam" id="PF17768">
    <property type="entry name" value="RecJ_OB"/>
    <property type="match status" value="1"/>
</dbReference>
<evidence type="ECO:0000256" key="4">
    <source>
        <dbReference type="ARBA" id="ARBA00022801"/>
    </source>
</evidence>
<dbReference type="AlphaFoldDB" id="A0A381ZDC8"/>
<feature type="domain" description="RecJ OB" evidence="8">
    <location>
        <begin position="446"/>
        <end position="549"/>
    </location>
</feature>
<evidence type="ECO:0000313" key="9">
    <source>
        <dbReference type="EMBL" id="SVA87305.1"/>
    </source>
</evidence>
<dbReference type="InterPro" id="IPR003156">
    <property type="entry name" value="DHHA1_dom"/>
</dbReference>
<protein>
    <recommendedName>
        <fullName evidence="2">Single-stranded-DNA-specific exonuclease RecJ</fullName>
    </recommendedName>
</protein>
<proteinExistence type="inferred from homology"/>
<feature type="domain" description="DHHA1" evidence="7">
    <location>
        <begin position="340"/>
        <end position="429"/>
    </location>
</feature>
<gene>
    <name evidence="9" type="ORF">METZ01_LOCUS140159</name>
</gene>
<evidence type="ECO:0000259" key="6">
    <source>
        <dbReference type="Pfam" id="PF01368"/>
    </source>
</evidence>
<accession>A0A381ZDC8</accession>
<evidence type="ECO:0000259" key="8">
    <source>
        <dbReference type="Pfam" id="PF17768"/>
    </source>
</evidence>
<keyword evidence="3" id="KW-0540">Nuclease</keyword>
<keyword evidence="5" id="KW-0269">Exonuclease</keyword>
<evidence type="ECO:0000256" key="5">
    <source>
        <dbReference type="ARBA" id="ARBA00022839"/>
    </source>
</evidence>
<dbReference type="InterPro" id="IPR004610">
    <property type="entry name" value="RecJ"/>
</dbReference>
<dbReference type="GO" id="GO:0008409">
    <property type="term" value="F:5'-3' exonuclease activity"/>
    <property type="evidence" value="ECO:0007669"/>
    <property type="project" value="InterPro"/>
</dbReference>
<evidence type="ECO:0000259" key="7">
    <source>
        <dbReference type="Pfam" id="PF02272"/>
    </source>
</evidence>
<evidence type="ECO:0000256" key="1">
    <source>
        <dbReference type="ARBA" id="ARBA00005915"/>
    </source>
</evidence>
<comment type="similarity">
    <text evidence="1">Belongs to the RecJ family.</text>
</comment>
<dbReference type="PANTHER" id="PTHR30255">
    <property type="entry name" value="SINGLE-STRANDED-DNA-SPECIFIC EXONUCLEASE RECJ"/>
    <property type="match status" value="1"/>
</dbReference>
<evidence type="ECO:0000256" key="2">
    <source>
        <dbReference type="ARBA" id="ARBA00019841"/>
    </source>
</evidence>
<reference evidence="9" key="1">
    <citation type="submission" date="2018-05" db="EMBL/GenBank/DDBJ databases">
        <authorList>
            <person name="Lanie J.A."/>
            <person name="Ng W.-L."/>
            <person name="Kazmierczak K.M."/>
            <person name="Andrzejewski T.M."/>
            <person name="Davidsen T.M."/>
            <person name="Wayne K.J."/>
            <person name="Tettelin H."/>
            <person name="Glass J.I."/>
            <person name="Rusch D."/>
            <person name="Podicherti R."/>
            <person name="Tsui H.-C.T."/>
            <person name="Winkler M.E."/>
        </authorList>
    </citation>
    <scope>NUCLEOTIDE SEQUENCE</scope>
</reference>
<dbReference type="Gene3D" id="3.90.1640.30">
    <property type="match status" value="1"/>
</dbReference>
<evidence type="ECO:0000256" key="3">
    <source>
        <dbReference type="ARBA" id="ARBA00022722"/>
    </source>
</evidence>
<dbReference type="SUPFAM" id="SSF64182">
    <property type="entry name" value="DHH phosphoesterases"/>
    <property type="match status" value="1"/>
</dbReference>
<dbReference type="Pfam" id="PF01368">
    <property type="entry name" value="DHH"/>
    <property type="match status" value="1"/>
</dbReference>
<dbReference type="GO" id="GO:0006310">
    <property type="term" value="P:DNA recombination"/>
    <property type="evidence" value="ECO:0007669"/>
    <property type="project" value="InterPro"/>
</dbReference>
<sequence length="560" mass="61008">MLPSGATNGIIDLGLPTVETALLFHRGISTKKDAESFLNPSSSSLNDPYLLPGMAACVSRLQLALKNNEHIGIFGDFDTDGLTGTVVLSKGLRDLGGIVFPYVPHRVQEGHGISSESIEFFKEKTVTLLVTVDCGVTSFEEVSLAGDAGIQTIITDHHSPNERLPNAVAIVNPALKDSDYPFDGLTGVGTAFKVIEALFQTYEKSVPEYLYALVALGTISDVGRMRDENRYLARKGLAVMKRLQMPGIDSLIQKAGFSKNRISSENLSFGIIPRINVAGRLEHADLSLRLLMSTDSEESTAIANKLEYLNKKRQVITEKAVSEARDQLLSQSSKKTPSMIFSGNKAWPAGILGLIAGRLSEEYHRPAVAVSGSGEYLRASARSIPEFNMIEALRTCESVFEKYGGHPMAAGFTIHKDNLRKFRQQMSSIADELLGQLSVGSVLEIEHEITPGWLNSESLKFLSDLEPYGDGNATPVFMTTGVNVLDARTVGKGGDHLKLTVEHKGNLFDAIGFRQGNRLKEARGDLDIAYTGGINYWNGRQSIQLTIEDFRKSNHASSSL</sequence>
<dbReference type="InterPro" id="IPR038763">
    <property type="entry name" value="DHH_sf"/>
</dbReference>
<dbReference type="PANTHER" id="PTHR30255:SF2">
    <property type="entry name" value="SINGLE-STRANDED-DNA-SPECIFIC EXONUCLEASE RECJ"/>
    <property type="match status" value="1"/>
</dbReference>
<feature type="domain" description="DDH" evidence="6">
    <location>
        <begin position="71"/>
        <end position="218"/>
    </location>
</feature>